<sequence length="52" mass="6038">MNIPEPMFTPVYDLGNGEDTTMLTVIKQNREDEKNTRSIIFASRLRRLPIKS</sequence>
<organism evidence="1 2">
    <name type="scientific">Providencia rettgeri</name>
    <dbReference type="NCBI Taxonomy" id="587"/>
    <lineage>
        <taxon>Bacteria</taxon>
        <taxon>Pseudomonadati</taxon>
        <taxon>Pseudomonadota</taxon>
        <taxon>Gammaproteobacteria</taxon>
        <taxon>Enterobacterales</taxon>
        <taxon>Morganellaceae</taxon>
        <taxon>Providencia</taxon>
    </lineage>
</organism>
<evidence type="ECO:0000313" key="1">
    <source>
        <dbReference type="EMBL" id="MBO1916564.1"/>
    </source>
</evidence>
<evidence type="ECO:0000313" key="2">
    <source>
        <dbReference type="Proteomes" id="UP000664477"/>
    </source>
</evidence>
<protein>
    <submittedName>
        <fullName evidence="1">Uncharacterized protein</fullName>
    </submittedName>
</protein>
<gene>
    <name evidence="1" type="ORF">J4727_17680</name>
</gene>
<accession>A0A939NKY2</accession>
<dbReference type="AlphaFoldDB" id="A0A939NKY2"/>
<proteinExistence type="predicted"/>
<dbReference type="EMBL" id="JAGETQ010000151">
    <property type="protein sequence ID" value="MBO1916564.1"/>
    <property type="molecule type" value="Genomic_DNA"/>
</dbReference>
<dbReference type="Proteomes" id="UP000664477">
    <property type="component" value="Unassembled WGS sequence"/>
</dbReference>
<comment type="caution">
    <text evidence="1">The sequence shown here is derived from an EMBL/GenBank/DDBJ whole genome shotgun (WGS) entry which is preliminary data.</text>
</comment>
<name>A0A939NKY2_PRORE</name>
<reference evidence="1" key="1">
    <citation type="submission" date="2021-03" db="EMBL/GenBank/DDBJ databases">
        <title>Molecular epidemiology and mechanisms of colistin and carbapenem resistance in Enterobacteriaceae from clinical isolates, the environment and porcine samples in Pretoria, South Africa.</title>
        <authorList>
            <person name="Bogoshi D."/>
            <person name="Mbelle N.M."/>
            <person name="Naidoo V."/>
            <person name="Osei Sekyere J."/>
        </authorList>
    </citation>
    <scope>NUCLEOTIDE SEQUENCE</scope>
    <source>
        <strain evidence="1">C052</strain>
    </source>
</reference>